<proteinExistence type="predicted"/>
<dbReference type="AlphaFoldDB" id="A0A0J7ZGA5"/>
<dbReference type="EMBL" id="LFNT01000014">
    <property type="protein sequence ID" value="KMS74208.1"/>
    <property type="molecule type" value="Genomic_DNA"/>
</dbReference>
<feature type="domain" description="N-acetyltransferase" evidence="1">
    <location>
        <begin position="1"/>
        <end position="166"/>
    </location>
</feature>
<dbReference type="PATRIC" id="fig|1938.3.peg.8564"/>
<dbReference type="PROSITE" id="PS51186">
    <property type="entry name" value="GNAT"/>
    <property type="match status" value="1"/>
</dbReference>
<dbReference type="GO" id="GO:0016747">
    <property type="term" value="F:acyltransferase activity, transferring groups other than amino-acyl groups"/>
    <property type="evidence" value="ECO:0007669"/>
    <property type="project" value="InterPro"/>
</dbReference>
<dbReference type="SUPFAM" id="SSF55729">
    <property type="entry name" value="Acyl-CoA N-acyltransferases (Nat)"/>
    <property type="match status" value="1"/>
</dbReference>
<reference evidence="2 3" key="1">
    <citation type="submission" date="2015-06" db="EMBL/GenBank/DDBJ databases">
        <authorList>
            <person name="Ju K.-S."/>
            <person name="Doroghazi J.R."/>
            <person name="Metcalf W.W."/>
        </authorList>
    </citation>
    <scope>NUCLEOTIDE SEQUENCE [LARGE SCALE GENOMIC DNA]</scope>
    <source>
        <strain evidence="2 3">NRRL 3414</strain>
    </source>
</reference>
<dbReference type="InterPro" id="IPR016181">
    <property type="entry name" value="Acyl_CoA_acyltransferase"/>
</dbReference>
<dbReference type="InterPro" id="IPR000182">
    <property type="entry name" value="GNAT_dom"/>
</dbReference>
<dbReference type="Pfam" id="PF00583">
    <property type="entry name" value="Acetyltransf_1"/>
    <property type="match status" value="1"/>
</dbReference>
<comment type="caution">
    <text evidence="2">The sequence shown here is derived from an EMBL/GenBank/DDBJ whole genome shotgun (WGS) entry which is preliminary data.</text>
</comment>
<name>A0A0J7ZGA5_STRVR</name>
<evidence type="ECO:0000313" key="3">
    <source>
        <dbReference type="Proteomes" id="UP000037432"/>
    </source>
</evidence>
<dbReference type="RefSeq" id="WP_048581682.1">
    <property type="nucleotide sequence ID" value="NZ_LFNT01000014.1"/>
</dbReference>
<accession>A0A0J7ZGA5</accession>
<dbReference type="OrthoDB" id="4095657at2"/>
<gene>
    <name evidence="2" type="ORF">ACM01_14910</name>
</gene>
<protein>
    <recommendedName>
        <fullName evidence="1">N-acetyltransferase domain-containing protein</fullName>
    </recommendedName>
</protein>
<organism evidence="2 3">
    <name type="scientific">Streptomyces viridochromogenes</name>
    <dbReference type="NCBI Taxonomy" id="1938"/>
    <lineage>
        <taxon>Bacteria</taxon>
        <taxon>Bacillati</taxon>
        <taxon>Actinomycetota</taxon>
        <taxon>Actinomycetes</taxon>
        <taxon>Kitasatosporales</taxon>
        <taxon>Streptomycetaceae</taxon>
        <taxon>Streptomyces</taxon>
    </lineage>
</organism>
<sequence length="181" mass="20230">MIIVQASESALPLLLEYRKEAATWLWDRGIDQWNNPFPADHILESIRAGSVFLIQDGESTAATVTLDTEPEPDLWTEEELRTPSLHLHKLIVRRDYAGNELGSRIIDWACDRAAQAGAVWVRINVNTANVDLQRYYLSNGFHYVRTVEGGGVGGAGVAGWLAQRHAERSDRHGLHDLFTAL</sequence>
<evidence type="ECO:0000259" key="1">
    <source>
        <dbReference type="PROSITE" id="PS51186"/>
    </source>
</evidence>
<dbReference type="Proteomes" id="UP000037432">
    <property type="component" value="Unassembled WGS sequence"/>
</dbReference>
<dbReference type="Gene3D" id="3.40.630.30">
    <property type="match status" value="1"/>
</dbReference>
<evidence type="ECO:0000313" key="2">
    <source>
        <dbReference type="EMBL" id="KMS74208.1"/>
    </source>
</evidence>